<dbReference type="InterPro" id="IPR024478">
    <property type="entry name" value="HlyB_4HB_MCP"/>
</dbReference>
<dbReference type="SUPFAM" id="SSF58104">
    <property type="entry name" value="Methyl-accepting chemotaxis protein (MCP) signaling domain"/>
    <property type="match status" value="1"/>
</dbReference>
<evidence type="ECO:0000256" key="2">
    <source>
        <dbReference type="ARBA" id="ARBA00029447"/>
    </source>
</evidence>
<dbReference type="GO" id="GO:0007165">
    <property type="term" value="P:signal transduction"/>
    <property type="evidence" value="ECO:0007669"/>
    <property type="project" value="UniProtKB-KW"/>
</dbReference>
<dbReference type="SMART" id="SM00304">
    <property type="entry name" value="HAMP"/>
    <property type="match status" value="1"/>
</dbReference>
<feature type="transmembrane region" description="Helical" evidence="4">
    <location>
        <begin position="196"/>
        <end position="223"/>
    </location>
</feature>
<dbReference type="Gene3D" id="6.10.340.10">
    <property type="match status" value="1"/>
</dbReference>
<keyword evidence="4" id="KW-1133">Transmembrane helix</keyword>
<comment type="caution">
    <text evidence="7">The sequence shown here is derived from an EMBL/GenBank/DDBJ whole genome shotgun (WGS) entry which is preliminary data.</text>
</comment>
<evidence type="ECO:0000259" key="5">
    <source>
        <dbReference type="PROSITE" id="PS50111"/>
    </source>
</evidence>
<organism evidence="7 8">
    <name type="scientific">Methylorubrum populi</name>
    <dbReference type="NCBI Taxonomy" id="223967"/>
    <lineage>
        <taxon>Bacteria</taxon>
        <taxon>Pseudomonadati</taxon>
        <taxon>Pseudomonadota</taxon>
        <taxon>Alphaproteobacteria</taxon>
        <taxon>Hyphomicrobiales</taxon>
        <taxon>Methylobacteriaceae</taxon>
        <taxon>Methylorubrum</taxon>
    </lineage>
</organism>
<evidence type="ECO:0000313" key="8">
    <source>
        <dbReference type="Proteomes" id="UP000469949"/>
    </source>
</evidence>
<proteinExistence type="inferred from homology"/>
<dbReference type="Pfam" id="PF12729">
    <property type="entry name" value="4HB_MCP_1"/>
    <property type="match status" value="1"/>
</dbReference>
<dbReference type="CDD" id="cd06225">
    <property type="entry name" value="HAMP"/>
    <property type="match status" value="1"/>
</dbReference>
<evidence type="ECO:0000256" key="4">
    <source>
        <dbReference type="SAM" id="Phobius"/>
    </source>
</evidence>
<keyword evidence="4" id="KW-0812">Transmembrane</keyword>
<name>A0A833MZE6_9HYPH</name>
<dbReference type="CDD" id="cd19411">
    <property type="entry name" value="MCP2201-like_sensor"/>
    <property type="match status" value="1"/>
</dbReference>
<dbReference type="GO" id="GO:0016020">
    <property type="term" value="C:membrane"/>
    <property type="evidence" value="ECO:0007669"/>
    <property type="project" value="InterPro"/>
</dbReference>
<dbReference type="PROSITE" id="PS50885">
    <property type="entry name" value="HAMP"/>
    <property type="match status" value="1"/>
</dbReference>
<sequence length="567" mass="59186">MYSVMNKLHSLSIKSKLILSFSAMVLCLVVVSAIAMTSINNLSNENEHLGQNNIPSIRHAGELRGNVIDVRVSVLNHLLYQELERMQAEEKALETKTAAVAKSMRAYEPLISLPGEQELFDRFKTEWAAYLEAVQGVLTHSRIGRKDLAQEETTRKVRPRIKVAAQALDDIIVLNNKAGEIVVASSDASARSAKNLMLTIGSGAILLAIALATLIVVGVTRGIRSVVEPMKRIASGDLTVEIPHRGARTEIGMIADAVQVFKDGLIRMRSMEEEAASARANTESQRKRAMRELADGFEAAVGGIIGLVSSSATELRATAQSMAGLATKTAGQSTTVAAAAQQAATNVGTVATAAEELGSSVQEIGRQVDGSASLAQLAVNEASRSAALVEELSSSVAQIGDVVTMISTIAGQTNLLALNATIEAARAGEAGRGFAVVATEVKELAGQTARATEQISAQIGRIQGSTDQAVASIGSIGDRIQEISRTATAIAAAVEEQGMATQEIVRNVAEAAAGTGEVTGNITGVANAAEETGAAASQVLGAASELSRQSEHLSSEVSRFLATVRAA</sequence>
<gene>
    <name evidence="7" type="ORF">F8B43_0348</name>
</gene>
<dbReference type="InterPro" id="IPR003660">
    <property type="entry name" value="HAMP_dom"/>
</dbReference>
<dbReference type="GO" id="GO:0006935">
    <property type="term" value="P:chemotaxis"/>
    <property type="evidence" value="ECO:0007669"/>
    <property type="project" value="InterPro"/>
</dbReference>
<dbReference type="EMBL" id="WEKV01000003">
    <property type="protein sequence ID" value="KAB7787414.1"/>
    <property type="molecule type" value="Genomic_DNA"/>
</dbReference>
<accession>A0A833MZE6</accession>
<keyword evidence="1 3" id="KW-0807">Transducer</keyword>
<dbReference type="InterPro" id="IPR004090">
    <property type="entry name" value="Chemotax_Me-accpt_rcpt"/>
</dbReference>
<dbReference type="PANTHER" id="PTHR32089">
    <property type="entry name" value="METHYL-ACCEPTING CHEMOTAXIS PROTEIN MCPB"/>
    <property type="match status" value="1"/>
</dbReference>
<dbReference type="Pfam" id="PF00015">
    <property type="entry name" value="MCPsignal"/>
    <property type="match status" value="1"/>
</dbReference>
<evidence type="ECO:0000259" key="6">
    <source>
        <dbReference type="PROSITE" id="PS50885"/>
    </source>
</evidence>
<dbReference type="PROSITE" id="PS50111">
    <property type="entry name" value="CHEMOTAXIS_TRANSDUC_2"/>
    <property type="match status" value="1"/>
</dbReference>
<reference evidence="7 8" key="1">
    <citation type="submission" date="2019-10" db="EMBL/GenBank/DDBJ databases">
        <title>Draft Genome Sequence of the Caffeine Degrading Methylotroph Methylorubrum populi PINKEL.</title>
        <authorList>
            <person name="Dawson S.C."/>
            <person name="Zhang X."/>
            <person name="Wright M.E."/>
            <person name="Sharma G."/>
            <person name="Langner J.T."/>
            <person name="Ditty J.L."/>
            <person name="Subuyuj G.A."/>
        </authorList>
    </citation>
    <scope>NUCLEOTIDE SEQUENCE [LARGE SCALE GENOMIC DNA]</scope>
    <source>
        <strain evidence="7 8">Pinkel</strain>
    </source>
</reference>
<feature type="domain" description="Methyl-accepting transducer" evidence="5">
    <location>
        <begin position="311"/>
        <end position="547"/>
    </location>
</feature>
<evidence type="ECO:0000256" key="3">
    <source>
        <dbReference type="PROSITE-ProRule" id="PRU00284"/>
    </source>
</evidence>
<evidence type="ECO:0000313" key="7">
    <source>
        <dbReference type="EMBL" id="KAB7787414.1"/>
    </source>
</evidence>
<protein>
    <submittedName>
        <fullName evidence="7">Methyl-accepting chemotaxis sensor/transducer protein</fullName>
    </submittedName>
</protein>
<feature type="domain" description="HAMP" evidence="6">
    <location>
        <begin position="217"/>
        <end position="270"/>
    </location>
</feature>
<dbReference type="Gene3D" id="1.10.287.950">
    <property type="entry name" value="Methyl-accepting chemotaxis protein"/>
    <property type="match status" value="1"/>
</dbReference>
<comment type="similarity">
    <text evidence="2">Belongs to the methyl-accepting chemotaxis (MCP) protein family.</text>
</comment>
<dbReference type="Pfam" id="PF00672">
    <property type="entry name" value="HAMP"/>
    <property type="match status" value="1"/>
</dbReference>
<dbReference type="GO" id="GO:0004888">
    <property type="term" value="F:transmembrane signaling receptor activity"/>
    <property type="evidence" value="ECO:0007669"/>
    <property type="project" value="InterPro"/>
</dbReference>
<keyword evidence="4" id="KW-0472">Membrane</keyword>
<dbReference type="InterPro" id="IPR047347">
    <property type="entry name" value="YvaQ-like_sensor"/>
</dbReference>
<dbReference type="PRINTS" id="PR00260">
    <property type="entry name" value="CHEMTRNSDUCR"/>
</dbReference>
<evidence type="ECO:0000256" key="1">
    <source>
        <dbReference type="ARBA" id="ARBA00023224"/>
    </source>
</evidence>
<dbReference type="SMART" id="SM00283">
    <property type="entry name" value="MA"/>
    <property type="match status" value="1"/>
</dbReference>
<dbReference type="Proteomes" id="UP000469949">
    <property type="component" value="Unassembled WGS sequence"/>
</dbReference>
<dbReference type="InterPro" id="IPR004089">
    <property type="entry name" value="MCPsignal_dom"/>
</dbReference>
<dbReference type="PANTHER" id="PTHR32089:SF112">
    <property type="entry name" value="LYSOZYME-LIKE PROTEIN-RELATED"/>
    <property type="match status" value="1"/>
</dbReference>
<dbReference type="AlphaFoldDB" id="A0A833MZE6"/>